<dbReference type="AlphaFoldDB" id="A0A1G4H7U4"/>
<keyword evidence="2" id="KW-0812">Transmembrane</keyword>
<protein>
    <submittedName>
        <fullName evidence="3">VIR protein</fullName>
    </submittedName>
</protein>
<accession>A0A1G4H7U4</accession>
<dbReference type="VEuPathDB" id="PlasmoDB:PVPAM_000005200"/>
<dbReference type="VEuPathDB" id="PlasmoDB:PVX_105205"/>
<keyword evidence="2" id="KW-1133">Transmembrane helix</keyword>
<feature type="compositionally biased region" description="Polar residues" evidence="1">
    <location>
        <begin position="297"/>
        <end position="312"/>
    </location>
</feature>
<feature type="transmembrane region" description="Helical" evidence="2">
    <location>
        <begin position="446"/>
        <end position="470"/>
    </location>
</feature>
<evidence type="ECO:0000256" key="1">
    <source>
        <dbReference type="SAM" id="MobiDB-lite"/>
    </source>
</evidence>
<sequence length="515" mass="58616">MASVTVSSYTASTELSEGDCITLYIDISDELEKNFLEFHHTGDVDVRKKCDDLDNHINTQRESYKKCKKYYVSNHFLNIENDIKNLSTQYNKNIKCSSKTISIGKEDDKSTLETKDLCKDQAECAKEQFLQEYKKSESGCKKESSQFGRLQQEELLEQNGNHSPVSDQTTAEQQAVVALTASTSDVLLEPNPPLGNSEATRVLAPPTSSSQDKLKPSSDAEVNNLSHYIHDNKQYGISLNHDEHSYYSINGYGYSNGNINDDIIIKLLKEPSPERKNKRRIHESVNRRTSEGVDASKNFQLNHHSEVSMDTENSQHHHTSVQNVSPAQEIPLKRKSPDDEEKSDGIFPDVSGHSSDHKHLNSQEKGAHRQDPHSHGGFSNGNIHRSNINAIETNTHSYFETSTLHYVNTLNKIAGSTYGHTSTEGVRIQLTDAPTGEISLTEYIKFIITFLGTIILFLFLLKFTPLKFIFNKRKKKRRRKRKERLERILSGPTHAENDIYMPYSPFQYYQWEEPP</sequence>
<dbReference type="EMBL" id="LT615258">
    <property type="protein sequence ID" value="SCO70957.1"/>
    <property type="molecule type" value="Genomic_DNA"/>
</dbReference>
<reference evidence="3 4" key="1">
    <citation type="submission" date="2016-07" db="EMBL/GenBank/DDBJ databases">
        <authorList>
            <consortium name="Pathogen Informatics"/>
        </authorList>
    </citation>
    <scope>NUCLEOTIDE SEQUENCE [LARGE SCALE GENOMIC DNA]</scope>
</reference>
<organism evidence="3 4">
    <name type="scientific">Plasmodium vivax</name>
    <name type="common">malaria parasite P. vivax</name>
    <dbReference type="NCBI Taxonomy" id="5855"/>
    <lineage>
        <taxon>Eukaryota</taxon>
        <taxon>Sar</taxon>
        <taxon>Alveolata</taxon>
        <taxon>Apicomplexa</taxon>
        <taxon>Aconoidasida</taxon>
        <taxon>Haemosporida</taxon>
        <taxon>Plasmodiidae</taxon>
        <taxon>Plasmodium</taxon>
        <taxon>Plasmodium (Plasmodium)</taxon>
    </lineage>
</organism>
<proteinExistence type="predicted"/>
<keyword evidence="2" id="KW-0472">Membrane</keyword>
<evidence type="ECO:0000313" key="3">
    <source>
        <dbReference type="EMBL" id="SCO70957.1"/>
    </source>
</evidence>
<feature type="region of interest" description="Disordered" evidence="1">
    <location>
        <begin position="186"/>
        <end position="219"/>
    </location>
</feature>
<evidence type="ECO:0000313" key="4">
    <source>
        <dbReference type="Proteomes" id="UP000305196"/>
    </source>
</evidence>
<dbReference type="Proteomes" id="UP000305196">
    <property type="component" value="Chromosome 3"/>
</dbReference>
<gene>
    <name evidence="3" type="ORF">PVC01_030027700</name>
</gene>
<dbReference type="VEuPathDB" id="PlasmoDB:PVW1_030007400"/>
<dbReference type="VEuPathDB" id="PlasmoDB:PVP01_0300300"/>
<feature type="region of interest" description="Disordered" evidence="1">
    <location>
        <begin position="273"/>
        <end position="384"/>
    </location>
</feature>
<name>A0A1G4H7U4_PLAVI</name>
<evidence type="ECO:0000256" key="2">
    <source>
        <dbReference type="SAM" id="Phobius"/>
    </source>
</evidence>
<feature type="compositionally biased region" description="Basic and acidic residues" evidence="1">
    <location>
        <begin position="282"/>
        <end position="291"/>
    </location>
</feature>
<feature type="compositionally biased region" description="Basic and acidic residues" evidence="1">
    <location>
        <begin position="354"/>
        <end position="374"/>
    </location>
</feature>